<evidence type="ECO:0000256" key="9">
    <source>
        <dbReference type="ARBA" id="ARBA00023136"/>
    </source>
</evidence>
<dbReference type="Pfam" id="PF02096">
    <property type="entry name" value="60KD_IMP"/>
    <property type="match status" value="1"/>
</dbReference>
<comment type="subunit">
    <text evidence="12">Interacts with the Sec translocase complex via SecD. Specifically interacts with transmembrane segments of nascent integral membrane proteins during membrane integration.</text>
</comment>
<evidence type="ECO:0000256" key="11">
    <source>
        <dbReference type="ARBA" id="ARBA00025034"/>
    </source>
</evidence>
<evidence type="ECO:0000256" key="13">
    <source>
        <dbReference type="ARBA" id="ARBA00031538"/>
    </source>
</evidence>
<dbReference type="PANTHER" id="PTHR12428:SF65">
    <property type="entry name" value="CYTOCHROME C OXIDASE ASSEMBLY PROTEIN COX18, MITOCHONDRIAL"/>
    <property type="match status" value="1"/>
</dbReference>
<evidence type="ECO:0000259" key="19">
    <source>
        <dbReference type="Pfam" id="PF02096"/>
    </source>
</evidence>
<evidence type="ECO:0000256" key="14">
    <source>
        <dbReference type="ARBA" id="ARBA00033245"/>
    </source>
</evidence>
<evidence type="ECO:0000313" key="21">
    <source>
        <dbReference type="Proteomes" id="UP000269019"/>
    </source>
</evidence>
<keyword evidence="6 16" id="KW-0812">Transmembrane</keyword>
<evidence type="ECO:0000256" key="12">
    <source>
        <dbReference type="ARBA" id="ARBA00026028"/>
    </source>
</evidence>
<feature type="transmembrane region" description="Helical" evidence="18">
    <location>
        <begin position="241"/>
        <end position="267"/>
    </location>
</feature>
<dbReference type="InterPro" id="IPR001708">
    <property type="entry name" value="YidC/ALB3/OXA1/COX18"/>
</dbReference>
<feature type="compositionally biased region" description="Basic and acidic residues" evidence="17">
    <location>
        <begin position="363"/>
        <end position="378"/>
    </location>
</feature>
<evidence type="ECO:0000256" key="16">
    <source>
        <dbReference type="RuleBase" id="RU003945"/>
    </source>
</evidence>
<proteinExistence type="inferred from homology"/>
<evidence type="ECO:0000256" key="2">
    <source>
        <dbReference type="ARBA" id="ARBA00010527"/>
    </source>
</evidence>
<evidence type="ECO:0000256" key="1">
    <source>
        <dbReference type="ARBA" id="ARBA00004651"/>
    </source>
</evidence>
<keyword evidence="21" id="KW-1185">Reference proteome</keyword>
<gene>
    <name evidence="20" type="primary">yidC</name>
    <name evidence="20" type="ORF">CCHOA_11840</name>
</gene>
<evidence type="ECO:0000256" key="6">
    <source>
        <dbReference type="ARBA" id="ARBA00022692"/>
    </source>
</evidence>
<feature type="domain" description="Membrane insertase YidC/Oxa/ALB C-terminal" evidence="19">
    <location>
        <begin position="32"/>
        <end position="279"/>
    </location>
</feature>
<protein>
    <recommendedName>
        <fullName evidence="3">Membrane protein insertase YidC</fullName>
    </recommendedName>
    <alternativeName>
        <fullName evidence="15">Foldase YidC</fullName>
    </alternativeName>
    <alternativeName>
        <fullName evidence="14">Membrane integrase YidC</fullName>
    </alternativeName>
    <alternativeName>
        <fullName evidence="13">Membrane protein YidC</fullName>
    </alternativeName>
</protein>
<keyword evidence="7" id="KW-0653">Protein transport</keyword>
<dbReference type="NCBIfam" id="TIGR03592">
    <property type="entry name" value="yidC_oxa1_cterm"/>
    <property type="match status" value="1"/>
</dbReference>
<evidence type="ECO:0000256" key="7">
    <source>
        <dbReference type="ARBA" id="ARBA00022927"/>
    </source>
</evidence>
<evidence type="ECO:0000256" key="4">
    <source>
        <dbReference type="ARBA" id="ARBA00022448"/>
    </source>
</evidence>
<feature type="transmembrane region" description="Helical" evidence="18">
    <location>
        <begin position="5"/>
        <end position="24"/>
    </location>
</feature>
<evidence type="ECO:0000256" key="8">
    <source>
        <dbReference type="ARBA" id="ARBA00022989"/>
    </source>
</evidence>
<dbReference type="AlphaFoldDB" id="A0A3G6JA04"/>
<keyword evidence="5" id="KW-1003">Cell membrane</keyword>
<dbReference type="RefSeq" id="WP_123930484.1">
    <property type="nucleotide sequence ID" value="NZ_CP033896.1"/>
</dbReference>
<evidence type="ECO:0000256" key="3">
    <source>
        <dbReference type="ARBA" id="ARBA00015325"/>
    </source>
</evidence>
<dbReference type="PANTHER" id="PTHR12428">
    <property type="entry name" value="OXA1"/>
    <property type="match status" value="1"/>
</dbReference>
<dbReference type="CDD" id="cd20070">
    <property type="entry name" value="5TM_YidC_Alb3"/>
    <property type="match status" value="1"/>
</dbReference>
<evidence type="ECO:0000313" key="20">
    <source>
        <dbReference type="EMBL" id="AZA14739.1"/>
    </source>
</evidence>
<dbReference type="NCBIfam" id="NF002899">
    <property type="entry name" value="PRK03449.1"/>
    <property type="match status" value="1"/>
</dbReference>
<keyword evidence="8 18" id="KW-1133">Transmembrane helix</keyword>
<evidence type="ECO:0000256" key="18">
    <source>
        <dbReference type="SAM" id="Phobius"/>
    </source>
</evidence>
<dbReference type="InterPro" id="IPR028055">
    <property type="entry name" value="YidC/Oxa/ALB_C"/>
</dbReference>
<feature type="region of interest" description="Disordered" evidence="17">
    <location>
        <begin position="294"/>
        <end position="405"/>
    </location>
</feature>
<evidence type="ECO:0000256" key="10">
    <source>
        <dbReference type="ARBA" id="ARBA00023186"/>
    </source>
</evidence>
<evidence type="ECO:0000256" key="15">
    <source>
        <dbReference type="ARBA" id="ARBA00033342"/>
    </source>
</evidence>
<keyword evidence="9 18" id="KW-0472">Membrane</keyword>
<feature type="transmembrane region" description="Helical" evidence="18">
    <location>
        <begin position="30"/>
        <end position="48"/>
    </location>
</feature>
<comment type="subcellular location">
    <subcellularLocation>
        <location evidence="1">Cell membrane</location>
        <topology evidence="1">Multi-pass membrane protein</topology>
    </subcellularLocation>
    <subcellularLocation>
        <location evidence="16">Membrane</location>
        <topology evidence="16">Multi-pass membrane protein</topology>
    </subcellularLocation>
</comment>
<reference evidence="20 21" key="1">
    <citation type="submission" date="2018-11" db="EMBL/GenBank/DDBJ databases">
        <authorList>
            <person name="Kleinhagauer T."/>
            <person name="Glaeser S.P."/>
            <person name="Spergser J."/>
            <person name="Ruckert C."/>
            <person name="Kaempfer P."/>
            <person name="Busse H.-J."/>
        </authorList>
    </citation>
    <scope>NUCLEOTIDE SEQUENCE [LARGE SCALE GENOMIC DNA]</scope>
    <source>
        <strain evidence="20 21">200CH</strain>
    </source>
</reference>
<dbReference type="GO" id="GO:0005886">
    <property type="term" value="C:plasma membrane"/>
    <property type="evidence" value="ECO:0007669"/>
    <property type="project" value="UniProtKB-SubCell"/>
</dbReference>
<keyword evidence="10" id="KW-0143">Chaperone</keyword>
<comment type="similarity">
    <text evidence="2">Belongs to the OXA1/ALB3/YidC family. Type 1 subfamily.</text>
</comment>
<dbReference type="EMBL" id="CP033896">
    <property type="protein sequence ID" value="AZA14739.1"/>
    <property type="molecule type" value="Genomic_DNA"/>
</dbReference>
<keyword evidence="4" id="KW-0813">Transport</keyword>
<name>A0A3G6JA04_9CORY</name>
<dbReference type="OrthoDB" id="9780552at2"/>
<feature type="transmembrane region" description="Helical" evidence="18">
    <location>
        <begin position="97"/>
        <end position="118"/>
    </location>
</feature>
<comment type="function">
    <text evidence="11">Required for the insertion and/or proper folding and/or complex formation of integral membrane proteins into the membrane. Involved in integration of membrane proteins that insert both dependently and independently of the Sec translocase complex, as well as at least some lipoproteins. Aids folding of multispanning membrane proteins.</text>
</comment>
<dbReference type="InterPro" id="IPR047196">
    <property type="entry name" value="YidC_ALB_C"/>
</dbReference>
<dbReference type="GO" id="GO:0015031">
    <property type="term" value="P:protein transport"/>
    <property type="evidence" value="ECO:0007669"/>
    <property type="project" value="UniProtKB-KW"/>
</dbReference>
<organism evidence="20 21">
    <name type="scientific">Corynebacterium choanae</name>
    <dbReference type="NCBI Taxonomy" id="1862358"/>
    <lineage>
        <taxon>Bacteria</taxon>
        <taxon>Bacillati</taxon>
        <taxon>Actinomycetota</taxon>
        <taxon>Actinomycetes</taxon>
        <taxon>Mycobacteriales</taxon>
        <taxon>Corynebacteriaceae</taxon>
        <taxon>Corynebacterium</taxon>
    </lineage>
</organism>
<evidence type="ECO:0000256" key="5">
    <source>
        <dbReference type="ARBA" id="ARBA00022475"/>
    </source>
</evidence>
<feature type="compositionally biased region" description="Polar residues" evidence="17">
    <location>
        <begin position="327"/>
        <end position="345"/>
    </location>
</feature>
<dbReference type="GO" id="GO:0032977">
    <property type="term" value="F:membrane insertase activity"/>
    <property type="evidence" value="ECO:0007669"/>
    <property type="project" value="InterPro"/>
</dbReference>
<dbReference type="KEGG" id="ccho:CCHOA_11840"/>
<dbReference type="Proteomes" id="UP000269019">
    <property type="component" value="Chromosome"/>
</dbReference>
<evidence type="ECO:0000256" key="17">
    <source>
        <dbReference type="SAM" id="MobiDB-lite"/>
    </source>
</evidence>
<sequence>MLNFVYWPISVVLWFWHKVFSLVLDPGSGWSWVLAIMFLTFTIRALLVKPMISSMRSMTKMQELQPQLAEIKERYKNDQQKQLEETRRLQKELGVNPVAGCLPMLVQMPVFIGLFHVLRSFNRTGNGPGALGLSIEENRNLPNYFFSVEDVQSFLDARFFGVPLSAYITMPEDMYQAFQPVDFTRTTIMMVAVPLIIIIALATHLNGRHSVARTRRRQAQGLSKTPQSGQMQMQAEMMNKMMVWFFPFMIVFTGAVWHIGLLFYMMANNLWTFFQQRWMFAKLDREEAAALQAKKDAKRATAPRPGVKPVNPKKQGKKATHTPAVDSDTTGETASGTATLTQPGNDSGKKTTGFRAAFQQMKADAEREALARAAEKQAAKTASGQSATTPKPGAKPQRNRKKKRR</sequence>
<dbReference type="GO" id="GO:0051205">
    <property type="term" value="P:protein insertion into membrane"/>
    <property type="evidence" value="ECO:0007669"/>
    <property type="project" value="TreeGrafter"/>
</dbReference>
<feature type="transmembrane region" description="Helical" evidence="18">
    <location>
        <begin position="188"/>
        <end position="207"/>
    </location>
</feature>
<accession>A0A3G6JA04</accession>